<feature type="binding site" evidence="7">
    <location>
        <position position="174"/>
    </location>
    <ligand>
        <name>L-aspartate</name>
        <dbReference type="ChEBI" id="CHEBI:29991"/>
    </ligand>
</feature>
<evidence type="ECO:0000313" key="10">
    <source>
        <dbReference type="EMBL" id="AYF99106.1"/>
    </source>
</evidence>
<dbReference type="PANTHER" id="PTHR45753">
    <property type="entry name" value="ORNITHINE CARBAMOYLTRANSFERASE, MITOCHONDRIAL"/>
    <property type="match status" value="1"/>
</dbReference>
<dbReference type="InterPro" id="IPR006132">
    <property type="entry name" value="Asp/Orn_carbamoyltranf_P-bd"/>
</dbReference>
<evidence type="ECO:0000256" key="4">
    <source>
        <dbReference type="ARBA" id="ARBA00022975"/>
    </source>
</evidence>
<feature type="binding site" evidence="7">
    <location>
        <position position="134"/>
    </location>
    <ligand>
        <name>carbamoyl phosphate</name>
        <dbReference type="ChEBI" id="CHEBI:58228"/>
    </ligand>
</feature>
<feature type="binding site" evidence="7">
    <location>
        <position position="55"/>
    </location>
    <ligand>
        <name>carbamoyl phosphate</name>
        <dbReference type="ChEBI" id="CHEBI:58228"/>
    </ligand>
</feature>
<reference evidence="11" key="1">
    <citation type="submission" date="2018-09" db="EMBL/GenBank/DDBJ databases">
        <title>Genome sequencing of strain 2DFWR-13.</title>
        <authorList>
            <person name="Heo J."/>
            <person name="Kim S.-J."/>
            <person name="Kwon S.-W."/>
        </authorList>
    </citation>
    <scope>NUCLEOTIDE SEQUENCE [LARGE SCALE GENOMIC DNA]</scope>
    <source>
        <strain evidence="11">2DFWR-13</strain>
    </source>
</reference>
<comment type="pathway">
    <text evidence="1 7">Pyrimidine metabolism; UMP biosynthesis via de novo pathway; (S)-dihydroorotate from bicarbonate: step 2/3.</text>
</comment>
<dbReference type="PRINTS" id="PR00100">
    <property type="entry name" value="AOTCASE"/>
</dbReference>
<comment type="catalytic activity">
    <reaction evidence="6 7">
        <text>carbamoyl phosphate + L-aspartate = N-carbamoyl-L-aspartate + phosphate + H(+)</text>
        <dbReference type="Rhea" id="RHEA:20013"/>
        <dbReference type="ChEBI" id="CHEBI:15378"/>
        <dbReference type="ChEBI" id="CHEBI:29991"/>
        <dbReference type="ChEBI" id="CHEBI:32814"/>
        <dbReference type="ChEBI" id="CHEBI:43474"/>
        <dbReference type="ChEBI" id="CHEBI:58228"/>
        <dbReference type="EC" id="2.1.3.2"/>
    </reaction>
</comment>
<dbReference type="NCBIfam" id="NF002032">
    <property type="entry name" value="PRK00856.1"/>
    <property type="match status" value="1"/>
</dbReference>
<dbReference type="AlphaFoldDB" id="A0A387BDI4"/>
<evidence type="ECO:0000256" key="2">
    <source>
        <dbReference type="ARBA" id="ARBA00008896"/>
    </source>
</evidence>
<evidence type="ECO:0000256" key="5">
    <source>
        <dbReference type="ARBA" id="ARBA00043884"/>
    </source>
</evidence>
<evidence type="ECO:0000256" key="6">
    <source>
        <dbReference type="ARBA" id="ARBA00048859"/>
    </source>
</evidence>
<dbReference type="GO" id="GO:0006520">
    <property type="term" value="P:amino acid metabolic process"/>
    <property type="evidence" value="ECO:0007669"/>
    <property type="project" value="InterPro"/>
</dbReference>
<dbReference type="RefSeq" id="WP_120763475.1">
    <property type="nucleotide sequence ID" value="NZ_CP032630.1"/>
</dbReference>
<dbReference type="Pfam" id="PF02729">
    <property type="entry name" value="OTCace_N"/>
    <property type="match status" value="1"/>
</dbReference>
<evidence type="ECO:0000256" key="3">
    <source>
        <dbReference type="ARBA" id="ARBA00022679"/>
    </source>
</evidence>
<keyword evidence="3 7" id="KW-0808">Transferase</keyword>
<evidence type="ECO:0000256" key="1">
    <source>
        <dbReference type="ARBA" id="ARBA00004852"/>
    </source>
</evidence>
<feature type="binding site" evidence="7">
    <location>
        <position position="137"/>
    </location>
    <ligand>
        <name>carbamoyl phosphate</name>
        <dbReference type="ChEBI" id="CHEBI:58228"/>
    </ligand>
</feature>
<dbReference type="GO" id="GO:0005829">
    <property type="term" value="C:cytosol"/>
    <property type="evidence" value="ECO:0007669"/>
    <property type="project" value="TreeGrafter"/>
</dbReference>
<dbReference type="GO" id="GO:0006207">
    <property type="term" value="P:'de novo' pyrimidine nucleobase biosynthetic process"/>
    <property type="evidence" value="ECO:0007669"/>
    <property type="project" value="InterPro"/>
</dbReference>
<accession>A0A387BDI4</accession>
<dbReference type="Gene3D" id="3.40.50.1370">
    <property type="entry name" value="Aspartate/ornithine carbamoyltransferase"/>
    <property type="match status" value="2"/>
</dbReference>
<dbReference type="NCBIfam" id="TIGR00670">
    <property type="entry name" value="asp_carb_tr"/>
    <property type="match status" value="1"/>
</dbReference>
<proteinExistence type="inferred from homology"/>
<dbReference type="GO" id="GO:0004070">
    <property type="term" value="F:aspartate carbamoyltransferase activity"/>
    <property type="evidence" value="ECO:0007669"/>
    <property type="project" value="UniProtKB-UniRule"/>
</dbReference>
<dbReference type="OrthoDB" id="9774690at2"/>
<dbReference type="Pfam" id="PF00185">
    <property type="entry name" value="OTCace"/>
    <property type="match status" value="1"/>
</dbReference>
<dbReference type="FunFam" id="3.40.50.1370:FF:000007">
    <property type="entry name" value="Aspartate carbamoyltransferase"/>
    <property type="match status" value="1"/>
</dbReference>
<keyword evidence="4 7" id="KW-0665">Pyrimidine biosynthesis</keyword>
<gene>
    <name evidence="7" type="primary">pyrB</name>
    <name evidence="10" type="ORF">D7I47_13125</name>
</gene>
<feature type="binding site" evidence="7">
    <location>
        <position position="229"/>
    </location>
    <ligand>
        <name>L-aspartate</name>
        <dbReference type="ChEBI" id="CHEBI:29991"/>
    </ligand>
</feature>
<evidence type="ECO:0000256" key="7">
    <source>
        <dbReference type="HAMAP-Rule" id="MF_00001"/>
    </source>
</evidence>
<dbReference type="EMBL" id="CP032630">
    <property type="protein sequence ID" value="AYF99106.1"/>
    <property type="molecule type" value="Genomic_DNA"/>
</dbReference>
<name>A0A387BDI4_9MICO</name>
<dbReference type="KEGG" id="lyd:D7I47_13125"/>
<protein>
    <recommendedName>
        <fullName evidence="7">Aspartate carbamoyltransferase</fullName>
        <ecNumber evidence="7">2.1.3.2</ecNumber>
    </recommendedName>
    <alternativeName>
        <fullName evidence="7">Aspartate transcarbamylase</fullName>
        <shortName evidence="7">ATCase</shortName>
    </alternativeName>
</protein>
<comment type="function">
    <text evidence="5 7">Catalyzes the condensation of carbamoyl phosphate and aspartate to form carbamoyl aspartate and inorganic phosphate, the committed step in the de novo pyrimidine nucleotide biosynthesis pathway.</text>
</comment>
<dbReference type="PRINTS" id="PR00101">
    <property type="entry name" value="ATCASE"/>
</dbReference>
<dbReference type="InterPro" id="IPR006131">
    <property type="entry name" value="Asp_carbamoyltransf_Asp/Orn-bd"/>
</dbReference>
<dbReference type="InterPro" id="IPR006130">
    <property type="entry name" value="Asp/Orn_carbamoylTrfase"/>
</dbReference>
<dbReference type="SUPFAM" id="SSF53671">
    <property type="entry name" value="Aspartate/ornithine carbamoyltransferase"/>
    <property type="match status" value="1"/>
</dbReference>
<evidence type="ECO:0000313" key="11">
    <source>
        <dbReference type="Proteomes" id="UP000278886"/>
    </source>
</evidence>
<dbReference type="HAMAP" id="MF_00001">
    <property type="entry name" value="Asp_carb_tr"/>
    <property type="match status" value="1"/>
</dbReference>
<evidence type="ECO:0000259" key="9">
    <source>
        <dbReference type="Pfam" id="PF02729"/>
    </source>
</evidence>
<feature type="binding site" evidence="7">
    <location>
        <position position="54"/>
    </location>
    <ligand>
        <name>carbamoyl phosphate</name>
        <dbReference type="ChEBI" id="CHEBI:58228"/>
    </ligand>
</feature>
<feature type="domain" description="Aspartate/ornithine carbamoyltransferase carbamoyl-P binding" evidence="9">
    <location>
        <begin position="2"/>
        <end position="146"/>
    </location>
</feature>
<feature type="binding site" evidence="7">
    <location>
        <position position="271"/>
    </location>
    <ligand>
        <name>carbamoyl phosphate</name>
        <dbReference type="ChEBI" id="CHEBI:58228"/>
    </ligand>
</feature>
<dbReference type="InterPro" id="IPR002082">
    <property type="entry name" value="Asp_carbamoyltransf"/>
</dbReference>
<comment type="subunit">
    <text evidence="7">Heterododecamer (2C3:3R2) of six catalytic PyrB chains organized as two trimers (C3), and six regulatory PyrI chains organized as three dimers (R2).</text>
</comment>
<feature type="domain" description="Aspartate/ornithine carbamoyltransferase Asp/Orn-binding" evidence="8">
    <location>
        <begin position="160"/>
        <end position="307"/>
    </location>
</feature>
<sequence>MRHLLSTVGLARDEALGILDLAEDMAEVATRAVPKLPTLRGRTVANLFFEDSTRTRLSFEAAAKRLSADVITFSAKGSSVSKGESLKDTAQTIAAMGIDAVVLRHSASGAAEVLAGSGWIDAAVVNAGDGTHQHPTQGLLDAYTLRKTLHGDASRGRDLDGVRVAIVGDILHSRVARSNVWLLTTLGAEVTLVAPRTLLPTGVDAWPVRVGTDLDAAIAEAPDAVMMLRVQQERMHAAFFPHEREYANEWGLDDARLARLAADTIVMHPGPMNRGLEISARAADSPRSVILDQVTNGVSIRMAVLYLVLSGSDPREVAE</sequence>
<dbReference type="UniPathway" id="UPA00070">
    <property type="reaction ID" value="UER00116"/>
</dbReference>
<dbReference type="EC" id="2.1.3.2" evidence="7"/>
<comment type="similarity">
    <text evidence="2 7">Belongs to the aspartate/ornithine carbamoyltransferase superfamily. ATCase family.</text>
</comment>
<evidence type="ECO:0000259" key="8">
    <source>
        <dbReference type="Pfam" id="PF00185"/>
    </source>
</evidence>
<feature type="binding site" evidence="7">
    <location>
        <position position="104"/>
    </location>
    <ligand>
        <name>carbamoyl phosphate</name>
        <dbReference type="ChEBI" id="CHEBI:58228"/>
    </ligand>
</feature>
<dbReference type="InterPro" id="IPR036901">
    <property type="entry name" value="Asp/Orn_carbamoylTrfase_sf"/>
</dbReference>
<keyword evidence="11" id="KW-1185">Reference proteome</keyword>
<dbReference type="Proteomes" id="UP000278886">
    <property type="component" value="Chromosome"/>
</dbReference>
<dbReference type="GO" id="GO:0016597">
    <property type="term" value="F:amino acid binding"/>
    <property type="evidence" value="ECO:0007669"/>
    <property type="project" value="InterPro"/>
</dbReference>
<dbReference type="FunFam" id="3.40.50.1370:FF:000012">
    <property type="entry name" value="Aspartate carbamoyltransferase"/>
    <property type="match status" value="1"/>
</dbReference>
<organism evidence="10 11">
    <name type="scientific">Protaetiibacter intestinalis</name>
    <dbReference type="NCBI Taxonomy" id="2419774"/>
    <lineage>
        <taxon>Bacteria</taxon>
        <taxon>Bacillati</taxon>
        <taxon>Actinomycetota</taxon>
        <taxon>Actinomycetes</taxon>
        <taxon>Micrococcales</taxon>
        <taxon>Microbacteriaceae</taxon>
        <taxon>Protaetiibacter</taxon>
    </lineage>
</organism>
<feature type="binding site" evidence="7">
    <location>
        <position position="82"/>
    </location>
    <ligand>
        <name>L-aspartate</name>
        <dbReference type="ChEBI" id="CHEBI:29991"/>
    </ligand>
</feature>
<feature type="binding site" evidence="7">
    <location>
        <position position="270"/>
    </location>
    <ligand>
        <name>carbamoyl phosphate</name>
        <dbReference type="ChEBI" id="CHEBI:58228"/>
    </ligand>
</feature>
<dbReference type="PROSITE" id="PS00097">
    <property type="entry name" value="CARBAMOYLTRANSFERASE"/>
    <property type="match status" value="1"/>
</dbReference>
<dbReference type="GO" id="GO:0044205">
    <property type="term" value="P:'de novo' UMP biosynthetic process"/>
    <property type="evidence" value="ECO:0007669"/>
    <property type="project" value="UniProtKB-UniRule"/>
</dbReference>
<dbReference type="PANTHER" id="PTHR45753:SF6">
    <property type="entry name" value="ASPARTATE CARBAMOYLTRANSFERASE"/>
    <property type="match status" value="1"/>
</dbReference>